<evidence type="ECO:0000259" key="1">
    <source>
        <dbReference type="Pfam" id="PF13358"/>
    </source>
</evidence>
<dbReference type="PANTHER" id="PTHR47326:SF1">
    <property type="entry name" value="HTH PSQ-TYPE DOMAIN-CONTAINING PROTEIN"/>
    <property type="match status" value="1"/>
</dbReference>
<sequence length="176" mass="19975">MVSSVCGGNQVRSTKTSVSCLQSSMEVGGVMVWGCMSVARIGELQFIEGTMNANMYCDILKQSMIPSLRRLGRRQAVFQHNDPKHISKMTTALLKKLRVKVMDWPSMSQDLNPIEHLWGILKRKVEERKVSNIHQLYDVVMEEWKRTPVATCEALVNSMPKRVKAVLENNGGYTKY</sequence>
<evidence type="ECO:0000313" key="3">
    <source>
        <dbReference type="Proteomes" id="UP001162483"/>
    </source>
</evidence>
<keyword evidence="3" id="KW-1185">Reference proteome</keyword>
<dbReference type="Gene3D" id="3.30.420.10">
    <property type="entry name" value="Ribonuclease H-like superfamily/Ribonuclease H"/>
    <property type="match status" value="1"/>
</dbReference>
<name>A0ABN9CIU8_9NEOB</name>
<proteinExistence type="predicted"/>
<organism evidence="2 3">
    <name type="scientific">Staurois parvus</name>
    <dbReference type="NCBI Taxonomy" id="386267"/>
    <lineage>
        <taxon>Eukaryota</taxon>
        <taxon>Metazoa</taxon>
        <taxon>Chordata</taxon>
        <taxon>Craniata</taxon>
        <taxon>Vertebrata</taxon>
        <taxon>Euteleostomi</taxon>
        <taxon>Amphibia</taxon>
        <taxon>Batrachia</taxon>
        <taxon>Anura</taxon>
        <taxon>Neobatrachia</taxon>
        <taxon>Ranoidea</taxon>
        <taxon>Ranidae</taxon>
        <taxon>Staurois</taxon>
    </lineage>
</organism>
<dbReference type="PANTHER" id="PTHR47326">
    <property type="entry name" value="TRANSPOSABLE ELEMENT TC3 TRANSPOSASE-LIKE PROTEIN"/>
    <property type="match status" value="1"/>
</dbReference>
<dbReference type="InterPro" id="IPR038717">
    <property type="entry name" value="Tc1-like_DDE_dom"/>
</dbReference>
<accession>A0ABN9CIU8</accession>
<feature type="domain" description="Tc1-like transposase DDE" evidence="1">
    <location>
        <begin position="21"/>
        <end position="136"/>
    </location>
</feature>
<dbReference type="EMBL" id="CATNWA010009958">
    <property type="protein sequence ID" value="CAI9559037.1"/>
    <property type="molecule type" value="Genomic_DNA"/>
</dbReference>
<reference evidence="2" key="1">
    <citation type="submission" date="2023-05" db="EMBL/GenBank/DDBJ databases">
        <authorList>
            <person name="Stuckert A."/>
        </authorList>
    </citation>
    <scope>NUCLEOTIDE SEQUENCE</scope>
</reference>
<comment type="caution">
    <text evidence="2">The sequence shown here is derived from an EMBL/GenBank/DDBJ whole genome shotgun (WGS) entry which is preliminary data.</text>
</comment>
<protein>
    <recommendedName>
        <fullName evidence="1">Tc1-like transposase DDE domain-containing protein</fullName>
    </recommendedName>
</protein>
<dbReference type="Pfam" id="PF13358">
    <property type="entry name" value="DDE_3"/>
    <property type="match status" value="1"/>
</dbReference>
<dbReference type="Proteomes" id="UP001162483">
    <property type="component" value="Unassembled WGS sequence"/>
</dbReference>
<dbReference type="InterPro" id="IPR036397">
    <property type="entry name" value="RNaseH_sf"/>
</dbReference>
<gene>
    <name evidence="2" type="ORF">SPARVUS_LOCUS5011254</name>
</gene>
<evidence type="ECO:0000313" key="2">
    <source>
        <dbReference type="EMBL" id="CAI9559037.1"/>
    </source>
</evidence>